<evidence type="ECO:0000256" key="3">
    <source>
        <dbReference type="ARBA" id="ARBA00022989"/>
    </source>
</evidence>
<reference evidence="7 8" key="1">
    <citation type="submission" date="2016-06" db="EMBL/GenBank/DDBJ databases">
        <title>Genome sequence of endosymbiont of Candidatus Endolucinida thiodiazotropha.</title>
        <authorList>
            <person name="Poehlein A."/>
            <person name="Koenig S."/>
            <person name="Heiden S.E."/>
            <person name="Thuermer A."/>
            <person name="Voget S."/>
            <person name="Daniel R."/>
            <person name="Markert S."/>
            <person name="Gros O."/>
            <person name="Schweder T."/>
        </authorList>
    </citation>
    <scope>NUCLEOTIDE SEQUENCE [LARGE SCALE GENOMIC DNA]</scope>
    <source>
        <strain evidence="7 8">COS</strain>
    </source>
</reference>
<feature type="transmembrane region" description="Helical" evidence="5">
    <location>
        <begin position="56"/>
        <end position="76"/>
    </location>
</feature>
<dbReference type="Pfam" id="PF01694">
    <property type="entry name" value="Rhomboid"/>
    <property type="match status" value="1"/>
</dbReference>
<feature type="transmembrane region" description="Helical" evidence="5">
    <location>
        <begin position="12"/>
        <end position="36"/>
    </location>
</feature>
<feature type="transmembrane region" description="Helical" evidence="5">
    <location>
        <begin position="83"/>
        <end position="103"/>
    </location>
</feature>
<dbReference type="SUPFAM" id="SSF144091">
    <property type="entry name" value="Rhomboid-like"/>
    <property type="match status" value="1"/>
</dbReference>
<feature type="domain" description="Peptidase S54 rhomboid" evidence="6">
    <location>
        <begin position="44"/>
        <end position="182"/>
    </location>
</feature>
<dbReference type="InterPro" id="IPR035952">
    <property type="entry name" value="Rhomboid-like_sf"/>
</dbReference>
<dbReference type="NCBIfam" id="TIGR03902">
    <property type="entry name" value="rhom_GG_sort"/>
    <property type="match status" value="1"/>
</dbReference>
<comment type="caution">
    <text evidence="7">The sequence shown here is derived from an EMBL/GenBank/DDBJ whole genome shotgun (WGS) entry which is preliminary data.</text>
</comment>
<evidence type="ECO:0000256" key="5">
    <source>
        <dbReference type="SAM" id="Phobius"/>
    </source>
</evidence>
<evidence type="ECO:0000313" key="7">
    <source>
        <dbReference type="EMBL" id="ODJ88276.1"/>
    </source>
</evidence>
<keyword evidence="8" id="KW-1185">Reference proteome</keyword>
<dbReference type="EMBL" id="MARB01000006">
    <property type="protein sequence ID" value="ODJ88276.1"/>
    <property type="molecule type" value="Genomic_DNA"/>
</dbReference>
<keyword evidence="4 5" id="KW-0472">Membrane</keyword>
<dbReference type="Proteomes" id="UP000094769">
    <property type="component" value="Unassembled WGS sequence"/>
</dbReference>
<dbReference type="OrthoDB" id="196054at2"/>
<dbReference type="GO" id="GO:0006508">
    <property type="term" value="P:proteolysis"/>
    <property type="evidence" value="ECO:0007669"/>
    <property type="project" value="UniProtKB-KW"/>
</dbReference>
<evidence type="ECO:0000256" key="1">
    <source>
        <dbReference type="ARBA" id="ARBA00004141"/>
    </source>
</evidence>
<dbReference type="InterPro" id="IPR022764">
    <property type="entry name" value="Peptidase_S54_rhomboid_dom"/>
</dbReference>
<comment type="subcellular location">
    <subcellularLocation>
        <location evidence="1">Membrane</location>
        <topology evidence="1">Multi-pass membrane protein</topology>
    </subcellularLocation>
</comment>
<feature type="transmembrane region" description="Helical" evidence="5">
    <location>
        <begin position="109"/>
        <end position="126"/>
    </location>
</feature>
<evidence type="ECO:0000256" key="2">
    <source>
        <dbReference type="ARBA" id="ARBA00022692"/>
    </source>
</evidence>
<dbReference type="GO" id="GO:0004252">
    <property type="term" value="F:serine-type endopeptidase activity"/>
    <property type="evidence" value="ECO:0007669"/>
    <property type="project" value="InterPro"/>
</dbReference>
<keyword evidence="2 5" id="KW-0812">Transmembrane</keyword>
<organism evidence="7 8">
    <name type="scientific">Candidatus Thiodiazotropha endolucinida</name>
    <dbReference type="NCBI Taxonomy" id="1655433"/>
    <lineage>
        <taxon>Bacteria</taxon>
        <taxon>Pseudomonadati</taxon>
        <taxon>Pseudomonadota</taxon>
        <taxon>Gammaproteobacteria</taxon>
        <taxon>Chromatiales</taxon>
        <taxon>Sedimenticolaceae</taxon>
        <taxon>Candidatus Thiodiazotropha</taxon>
    </lineage>
</organism>
<evidence type="ECO:0000256" key="4">
    <source>
        <dbReference type="ARBA" id="ARBA00023136"/>
    </source>
</evidence>
<sequence>MKAESILRRHICPLLFSLVCVLIALLPESFITKLQYQRIHITDGELWRLFSAHLTHLGWGHLIMNLAGFWLILALFPKTQPPLRCMILLVLLILGTSIGLWLFSPEVTWYRGLSGVLHGLLCWGALKQLREQPGVSFFILTFVVIKLIWEQWQGPLPGSESLAAGSVIVDAHLYGAVTGVILWSLGSVVLKLVVEETR</sequence>
<proteinExistence type="predicted"/>
<dbReference type="GO" id="GO:0016020">
    <property type="term" value="C:membrane"/>
    <property type="evidence" value="ECO:0007669"/>
    <property type="project" value="UniProtKB-SubCell"/>
</dbReference>
<keyword evidence="3 5" id="KW-1133">Transmembrane helix</keyword>
<accession>A0A7Z0VN79</accession>
<keyword evidence="7" id="KW-0378">Hydrolase</keyword>
<dbReference type="Gene3D" id="1.20.1540.10">
    <property type="entry name" value="Rhomboid-like"/>
    <property type="match status" value="1"/>
</dbReference>
<evidence type="ECO:0000259" key="6">
    <source>
        <dbReference type="Pfam" id="PF01694"/>
    </source>
</evidence>
<name>A0A7Z0VN79_9GAMM</name>
<evidence type="ECO:0000313" key="8">
    <source>
        <dbReference type="Proteomes" id="UP000094769"/>
    </source>
</evidence>
<gene>
    <name evidence="7" type="ORF">CODIS_12770</name>
</gene>
<dbReference type="InterPro" id="IPR023826">
    <property type="entry name" value="Rhom-like_SP_proteobac"/>
</dbReference>
<feature type="transmembrane region" description="Helical" evidence="5">
    <location>
        <begin position="172"/>
        <end position="194"/>
    </location>
</feature>
<keyword evidence="7" id="KW-0645">Protease</keyword>
<protein>
    <submittedName>
        <fullName evidence="7">Intramembrane serine protease GlpG</fullName>
    </submittedName>
</protein>
<dbReference type="RefSeq" id="WP_083220585.1">
    <property type="nucleotide sequence ID" value="NZ_MARB01000006.1"/>
</dbReference>
<feature type="transmembrane region" description="Helical" evidence="5">
    <location>
        <begin position="133"/>
        <end position="152"/>
    </location>
</feature>
<dbReference type="AlphaFoldDB" id="A0A7Z0VN79"/>